<feature type="compositionally biased region" description="Low complexity" evidence="1">
    <location>
        <begin position="706"/>
        <end position="722"/>
    </location>
</feature>
<feature type="compositionally biased region" description="Polar residues" evidence="1">
    <location>
        <begin position="1222"/>
        <end position="1246"/>
    </location>
</feature>
<feature type="compositionally biased region" description="Basic and acidic residues" evidence="1">
    <location>
        <begin position="1028"/>
        <end position="1037"/>
    </location>
</feature>
<feature type="region of interest" description="Disordered" evidence="1">
    <location>
        <begin position="241"/>
        <end position="374"/>
    </location>
</feature>
<dbReference type="RefSeq" id="XP_062628274.1">
    <property type="nucleotide sequence ID" value="XM_062772290.1"/>
</dbReference>
<name>A0AAF1BJ25_9TREE</name>
<dbReference type="GeneID" id="87808967"/>
<feature type="compositionally biased region" description="Polar residues" evidence="1">
    <location>
        <begin position="909"/>
        <end position="919"/>
    </location>
</feature>
<feature type="compositionally biased region" description="Basic and acidic residues" evidence="1">
    <location>
        <begin position="851"/>
        <end position="860"/>
    </location>
</feature>
<feature type="region of interest" description="Disordered" evidence="1">
    <location>
        <begin position="851"/>
        <end position="1262"/>
    </location>
</feature>
<sequence length="1758" mass="186391">MDRIFRKRTMSGSRLGRSKTAKNKTPPVAPLPQLPPSLDVDIRSSLILPGLTERFSVLLPTLSSAPETSVRTLLAQQRNRPNGPSLTLEEEEMLFAEMQMQGQSNGNGNSSRGQYTPRVVESRASALTTDTWDGNPPPLEGDWASLVDRGASAISGSLSSPSLRERATRSGLSTSTSDRQLSPSTSDRSLGSPPHSASYSSFNTFGPDEGRPVPRSYGFSGSQGWRDANYLRTVKKNASKTSVATNGHGDHNPESSTSPKQTPSTWSASPKATTPKRKPLPEIFSLNESTEDLHEQRDVSQSPSSSTRTVTPTAVVSGAVVPGPSRSAPTRASQTSSSSHPDEAEYTTPLTANSAFSKPRPRAQPVGGSTQQRQSLLVGITPQQAKRISMALLEIDGHLGREPAGHSSQSSHDFRHDDHEELLEGDEDDVEEGEQTVTLDRQRSFTSTSAASSVFPFSVSPASSNHGGAGSYQGSMAPRSPAGEPTPPPTVPSLPSSPQAAKDPHLDQHTPPPHNRHASPSRGRHYHSASITSTAFSGEDDGHFPQPALTPYRPQPVRATPSPAFGMSGTGSTYIPGQPRPVRSVSSAGSTPTVGSPQSPYSPPHANETLPRRLQYASPGSNAAPLPQTQTRTSVTRAPSAATHYSNGSISQTRIEHVPAPGVLASRHAAGHSISESLSHWRSGSALNIHSPPMSRVLSEADEARSSYASAHSHRSSSAQTHSRSHSADPGFRSAMVTAGVVAGAAGAGVAGAASASSLGLTRAPSLGLAPNQTLRRAASYDSFSSDYKITPTDELQSGWEPIIHEHRPSEENILLLSTGEDCEDEAEYLKQVSGVCKDDLSAMQDRLMERAKAERERQRAAHSLPTSPEAAPKVPLVASPPAVTSRSLETEAPPQQNHTHPVPFPHGSQVSLVSATPATSPPFPKTPSQTTLVAANKPSPPRERGPPTAWKTAGAASSSTVHLPVDTVASTPSPLDPKFPTEHVPASELPKGPPPPRPQHPAEAPVVLPVAPTTPEAGVVKAEEEDDARHDVEMRIRQANAELFRAPSKSAHKRSLSKKHISTPTLVSTSHNQPTTPITPAKPEEKERHLGRKMSMRWKKLVHKKSSISGADAIPPAPAVVATPVTNHRKNKSQDNTHPPTPPSPKAAKQPKPPVPPLPKSPPEPVIKKTKAPNPTPRSDISAFKFPYSSNGNGANGTHSDDTPKVNGRIAKGGPPPWGAQSKTNLSSTQSPPLKSTLKAPTNNDASRRAHTPTASDSSVAESIHKFMEAGRAVGLDDDRLNDVLVQNAILDRSATSNSSLSYQSTAPTTTTFSESSRSPVSPTVPTNAFSEWAPSKGQHKAKVRSRDEFGHDLRSVPEINFQEPGVLRRTLVVPSDSDRTPEPQATPNANPLALPPSPQDANYSLKGPASPGLSVGSFSSNGRQNSIRRKPVKLSAAEERENDSRSPVSSVDTRDRKVSSFSVTDSEVSEVLAPPSRQWNGIPDSPRRQFFGGSGTDSARASLDSSRGGGSIYDYYGGDNGGDRGSQAVEITEYADGRVVWNIVNALRGDRGSTAEASYHDQRESLVSSGRQSSEVNERDSVAQYGETTAWSVGPTAGLAFPRRPETRVYYTYSADVADLIDQLSSEQFAGAARGRIDIHPSTTPNANRAGIGAGGAGFEPGQFADAPSPIPPVTGSRQPVVSSPLTPNKGRFFGAEAHNRFNAGLTGGAPSDVQSPSAASFHSSNESGTPERSVEDRLQALMDRLRSAPGGIAPR</sequence>
<feature type="region of interest" description="Disordered" evidence="1">
    <location>
        <begin position="1706"/>
        <end position="1738"/>
    </location>
</feature>
<feature type="compositionally biased region" description="Polar residues" evidence="1">
    <location>
        <begin position="883"/>
        <end position="900"/>
    </location>
</feature>
<feature type="compositionally biased region" description="Low complexity" evidence="1">
    <location>
        <begin position="1002"/>
        <end position="1018"/>
    </location>
</feature>
<gene>
    <name evidence="2" type="ORF">LOC62_04G005739</name>
</gene>
<feature type="compositionally biased region" description="Polar residues" evidence="1">
    <location>
        <begin position="254"/>
        <end position="272"/>
    </location>
</feature>
<feature type="region of interest" description="Disordered" evidence="1">
    <location>
        <begin position="1"/>
        <end position="35"/>
    </location>
</feature>
<feature type="compositionally biased region" description="Basic residues" evidence="1">
    <location>
        <begin position="514"/>
        <end position="527"/>
    </location>
</feature>
<feature type="compositionally biased region" description="Low complexity" evidence="1">
    <location>
        <begin position="1385"/>
        <end position="1394"/>
    </location>
</feature>
<accession>A0AAF1BJ25</accession>
<proteinExistence type="predicted"/>
<dbReference type="EMBL" id="CP086717">
    <property type="protein sequence ID" value="WOO82242.1"/>
    <property type="molecule type" value="Genomic_DNA"/>
</dbReference>
<feature type="compositionally biased region" description="Polar residues" evidence="1">
    <location>
        <begin position="584"/>
        <end position="599"/>
    </location>
</feature>
<feature type="compositionally biased region" description="Low complexity" evidence="1">
    <location>
        <begin position="1312"/>
        <end position="1328"/>
    </location>
</feature>
<feature type="compositionally biased region" description="Acidic residues" evidence="1">
    <location>
        <begin position="422"/>
        <end position="434"/>
    </location>
</feature>
<evidence type="ECO:0000256" key="1">
    <source>
        <dbReference type="SAM" id="MobiDB-lite"/>
    </source>
</evidence>
<evidence type="ECO:0000313" key="2">
    <source>
        <dbReference type="EMBL" id="WOO82242.1"/>
    </source>
</evidence>
<feature type="region of interest" description="Disordered" evidence="1">
    <location>
        <begin position="1376"/>
        <end position="1511"/>
    </location>
</feature>
<protein>
    <submittedName>
        <fullName evidence="2">Uncharacterized protein</fullName>
    </submittedName>
</protein>
<feature type="compositionally biased region" description="Polar residues" evidence="1">
    <location>
        <begin position="627"/>
        <end position="653"/>
    </location>
</feature>
<feature type="region of interest" description="Disordered" evidence="1">
    <location>
        <begin position="422"/>
        <end position="654"/>
    </location>
</feature>
<feature type="compositionally biased region" description="Polar residues" evidence="1">
    <location>
        <begin position="170"/>
        <end position="204"/>
    </location>
</feature>
<feature type="region of interest" description="Disordered" evidence="1">
    <location>
        <begin position="1555"/>
        <end position="1581"/>
    </location>
</feature>
<feature type="compositionally biased region" description="Polar residues" evidence="1">
    <location>
        <begin position="1063"/>
        <end position="1079"/>
    </location>
</feature>
<feature type="compositionally biased region" description="Polar residues" evidence="1">
    <location>
        <begin position="1189"/>
        <end position="1199"/>
    </location>
</feature>
<feature type="compositionally biased region" description="Polar residues" evidence="1">
    <location>
        <begin position="1296"/>
        <end position="1311"/>
    </location>
</feature>
<feature type="compositionally biased region" description="Pro residues" evidence="1">
    <location>
        <begin position="1140"/>
        <end position="1166"/>
    </location>
</feature>
<feature type="compositionally biased region" description="Basic residues" evidence="1">
    <location>
        <begin position="1051"/>
        <end position="1062"/>
    </location>
</feature>
<feature type="compositionally biased region" description="Polar residues" evidence="1">
    <location>
        <begin position="327"/>
        <end position="339"/>
    </location>
</feature>
<feature type="compositionally biased region" description="Low complexity" evidence="1">
    <location>
        <begin position="150"/>
        <end position="162"/>
    </location>
</feature>
<feature type="region of interest" description="Disordered" evidence="1">
    <location>
        <begin position="698"/>
        <end position="731"/>
    </location>
</feature>
<feature type="compositionally biased region" description="Polar residues" evidence="1">
    <location>
        <begin position="1715"/>
        <end position="1733"/>
    </location>
</feature>
<dbReference type="Proteomes" id="UP000827549">
    <property type="component" value="Chromosome 4"/>
</dbReference>
<feature type="region of interest" description="Disordered" evidence="1">
    <location>
        <begin position="1666"/>
        <end position="1691"/>
    </location>
</feature>
<keyword evidence="3" id="KW-1185">Reference proteome</keyword>
<feature type="compositionally biased region" description="Low complexity" evidence="1">
    <location>
        <begin position="444"/>
        <end position="464"/>
    </location>
</feature>
<feature type="compositionally biased region" description="Basic residues" evidence="1">
    <location>
        <begin position="1090"/>
        <end position="1107"/>
    </location>
</feature>
<organism evidence="2 3">
    <name type="scientific">Vanrija pseudolonga</name>
    <dbReference type="NCBI Taxonomy" id="143232"/>
    <lineage>
        <taxon>Eukaryota</taxon>
        <taxon>Fungi</taxon>
        <taxon>Dikarya</taxon>
        <taxon>Basidiomycota</taxon>
        <taxon>Agaricomycotina</taxon>
        <taxon>Tremellomycetes</taxon>
        <taxon>Trichosporonales</taxon>
        <taxon>Trichosporonaceae</taxon>
        <taxon>Vanrija</taxon>
    </lineage>
</organism>
<feature type="region of interest" description="Disordered" evidence="1">
    <location>
        <begin position="1296"/>
        <end position="1351"/>
    </location>
</feature>
<feature type="compositionally biased region" description="Polar residues" evidence="1">
    <location>
        <begin position="1418"/>
        <end position="1427"/>
    </location>
</feature>
<feature type="compositionally biased region" description="Low complexity" evidence="1">
    <location>
        <begin position="299"/>
        <end position="317"/>
    </location>
</feature>
<feature type="compositionally biased region" description="Polar residues" evidence="1">
    <location>
        <begin position="1678"/>
        <end position="1689"/>
    </location>
</feature>
<feature type="compositionally biased region" description="Basic and acidic residues" evidence="1">
    <location>
        <begin position="1555"/>
        <end position="1566"/>
    </location>
</feature>
<reference evidence="2" key="1">
    <citation type="submission" date="2023-10" db="EMBL/GenBank/DDBJ databases">
        <authorList>
            <person name="Noh H."/>
        </authorList>
    </citation>
    <scope>NUCLEOTIDE SEQUENCE</scope>
    <source>
        <strain evidence="2">DUCC4014</strain>
    </source>
</reference>
<evidence type="ECO:0000313" key="3">
    <source>
        <dbReference type="Proteomes" id="UP000827549"/>
    </source>
</evidence>
<feature type="region of interest" description="Disordered" evidence="1">
    <location>
        <begin position="124"/>
        <end position="224"/>
    </location>
</feature>
<feature type="compositionally biased region" description="Polar residues" evidence="1">
    <location>
        <begin position="1567"/>
        <end position="1577"/>
    </location>
</feature>